<dbReference type="Proteomes" id="UP000317318">
    <property type="component" value="Chromosome"/>
</dbReference>
<dbReference type="KEGG" id="svp:Pan189_24270"/>
<reference evidence="1 2" key="1">
    <citation type="submission" date="2019-02" db="EMBL/GenBank/DDBJ databases">
        <title>Deep-cultivation of Planctomycetes and their phenomic and genomic characterization uncovers novel biology.</title>
        <authorList>
            <person name="Wiegand S."/>
            <person name="Jogler M."/>
            <person name="Boedeker C."/>
            <person name="Pinto D."/>
            <person name="Vollmers J."/>
            <person name="Rivas-Marin E."/>
            <person name="Kohn T."/>
            <person name="Peeters S.H."/>
            <person name="Heuer A."/>
            <person name="Rast P."/>
            <person name="Oberbeckmann S."/>
            <person name="Bunk B."/>
            <person name="Jeske O."/>
            <person name="Meyerdierks A."/>
            <person name="Storesund J.E."/>
            <person name="Kallscheuer N."/>
            <person name="Luecker S."/>
            <person name="Lage O.M."/>
            <person name="Pohl T."/>
            <person name="Merkel B.J."/>
            <person name="Hornburger P."/>
            <person name="Mueller R.-W."/>
            <person name="Bruemmer F."/>
            <person name="Labrenz M."/>
            <person name="Spormann A.M."/>
            <person name="Op den Camp H."/>
            <person name="Overmann J."/>
            <person name="Amann R."/>
            <person name="Jetten M.S.M."/>
            <person name="Mascher T."/>
            <person name="Medema M.H."/>
            <person name="Devos D.P."/>
            <person name="Kaster A.-K."/>
            <person name="Ovreas L."/>
            <person name="Rohde M."/>
            <person name="Galperin M.Y."/>
            <person name="Jogler C."/>
        </authorList>
    </citation>
    <scope>NUCLEOTIDE SEQUENCE [LARGE SCALE GENOMIC DNA]</scope>
    <source>
        <strain evidence="1 2">Pan189</strain>
    </source>
</reference>
<proteinExistence type="predicted"/>
<dbReference type="AlphaFoldDB" id="A0A517R2E0"/>
<dbReference type="OrthoDB" id="213867at2"/>
<evidence type="ECO:0000313" key="1">
    <source>
        <dbReference type="EMBL" id="QDT38042.1"/>
    </source>
</evidence>
<dbReference type="RefSeq" id="WP_145364103.1">
    <property type="nucleotide sequence ID" value="NZ_CP036268.1"/>
</dbReference>
<evidence type="ECO:0000313" key="2">
    <source>
        <dbReference type="Proteomes" id="UP000317318"/>
    </source>
</evidence>
<gene>
    <name evidence="1" type="ORF">Pan189_24270</name>
</gene>
<dbReference type="EMBL" id="CP036268">
    <property type="protein sequence ID" value="QDT38042.1"/>
    <property type="molecule type" value="Genomic_DNA"/>
</dbReference>
<accession>A0A517R2E0</accession>
<organism evidence="1 2">
    <name type="scientific">Stratiformator vulcanicus</name>
    <dbReference type="NCBI Taxonomy" id="2527980"/>
    <lineage>
        <taxon>Bacteria</taxon>
        <taxon>Pseudomonadati</taxon>
        <taxon>Planctomycetota</taxon>
        <taxon>Planctomycetia</taxon>
        <taxon>Planctomycetales</taxon>
        <taxon>Planctomycetaceae</taxon>
        <taxon>Stratiformator</taxon>
    </lineage>
</organism>
<name>A0A517R2E0_9PLAN</name>
<keyword evidence="2" id="KW-1185">Reference proteome</keyword>
<sequence length="169" mass="18351">MTKLRNAVTDARWLFAILGIAAGFGVAQLRPVQPAQAVTNDRNDSFAMCTCQMDALGSAEGVFMLDYLTGQLTGAALNNSTGTFTQYYSRNIAQDFNVDPSAQTKYTITAGVANLNAQRGVRPATSVLYIAELNSGITRCYAIPYQVTQRPVGVQPIKPIAEFKFRESI</sequence>
<protein>
    <submittedName>
        <fullName evidence="1">Uncharacterized protein</fullName>
    </submittedName>
</protein>